<reference evidence="2 3" key="1">
    <citation type="submission" date="2017-03" db="EMBL/GenBank/DDBJ databases">
        <title>Genomes of endolithic fungi from Antarctica.</title>
        <authorList>
            <person name="Coleine C."/>
            <person name="Masonjones S."/>
            <person name="Stajich J.E."/>
        </authorList>
    </citation>
    <scope>NUCLEOTIDE SEQUENCE [LARGE SCALE GENOMIC DNA]</scope>
    <source>
        <strain evidence="2 3">CCFEE 5187</strain>
    </source>
</reference>
<keyword evidence="3" id="KW-1185">Reference proteome</keyword>
<dbReference type="Proteomes" id="UP000308768">
    <property type="component" value="Unassembled WGS sequence"/>
</dbReference>
<protein>
    <recommendedName>
        <fullName evidence="4">Peptidase A2 domain-containing protein</fullName>
    </recommendedName>
</protein>
<evidence type="ECO:0000313" key="2">
    <source>
        <dbReference type="EMBL" id="TKA66588.1"/>
    </source>
</evidence>
<organism evidence="2 3">
    <name type="scientific">Cryomyces minteri</name>
    <dbReference type="NCBI Taxonomy" id="331657"/>
    <lineage>
        <taxon>Eukaryota</taxon>
        <taxon>Fungi</taxon>
        <taxon>Dikarya</taxon>
        <taxon>Ascomycota</taxon>
        <taxon>Pezizomycotina</taxon>
        <taxon>Dothideomycetes</taxon>
        <taxon>Dothideomycetes incertae sedis</taxon>
        <taxon>Cryomyces</taxon>
    </lineage>
</organism>
<feature type="region of interest" description="Disordered" evidence="1">
    <location>
        <begin position="108"/>
        <end position="127"/>
    </location>
</feature>
<comment type="caution">
    <text evidence="2">The sequence shown here is derived from an EMBL/GenBank/DDBJ whole genome shotgun (WGS) entry which is preliminary data.</text>
</comment>
<evidence type="ECO:0000256" key="1">
    <source>
        <dbReference type="SAM" id="MobiDB-lite"/>
    </source>
</evidence>
<feature type="compositionally biased region" description="Polar residues" evidence="1">
    <location>
        <begin position="110"/>
        <end position="127"/>
    </location>
</feature>
<feature type="compositionally biased region" description="Basic and acidic residues" evidence="1">
    <location>
        <begin position="144"/>
        <end position="154"/>
    </location>
</feature>
<dbReference type="AlphaFoldDB" id="A0A4U0WUY5"/>
<sequence>MVLLDTGMVPNMISSRWAEELGLTKEFCRGDLVCGVDGTPFSPPGQVSVSWYFDESTHVPARVFTAPFLIAPQDAPFDFALGELFLKEHGLLVVNRSAPVLHFAKPSAGEPQQLQQTPPTSRESVQAKTAAWLRLTRPRSSRQQRNEQIEARGHEQRRRHGREATRTPVRDRRERRVNAHARASPFKLWPVVENRHHTDGYPPPRGRPRDPDPSNLPRLPDPPPATHALLSPLPSRSVASPLRPSRLPTRRPGSEPLLGAGCAAATAARRDAGRGRGEGAGRVGPIGRAKGGEGG</sequence>
<name>A0A4U0WUY5_9PEZI</name>
<feature type="compositionally biased region" description="Basic and acidic residues" evidence="1">
    <location>
        <begin position="268"/>
        <end position="279"/>
    </location>
</feature>
<evidence type="ECO:0008006" key="4">
    <source>
        <dbReference type="Google" id="ProtNLM"/>
    </source>
</evidence>
<feature type="compositionally biased region" description="Low complexity" evidence="1">
    <location>
        <begin position="240"/>
        <end position="251"/>
    </location>
</feature>
<feature type="compositionally biased region" description="Basic and acidic residues" evidence="1">
    <location>
        <begin position="162"/>
        <end position="177"/>
    </location>
</feature>
<dbReference type="OrthoDB" id="5414926at2759"/>
<dbReference type="InterPro" id="IPR021109">
    <property type="entry name" value="Peptidase_aspartic_dom_sf"/>
</dbReference>
<proteinExistence type="predicted"/>
<accession>A0A4U0WUY5</accession>
<evidence type="ECO:0000313" key="3">
    <source>
        <dbReference type="Proteomes" id="UP000308768"/>
    </source>
</evidence>
<feature type="region of interest" description="Disordered" evidence="1">
    <location>
        <begin position="135"/>
        <end position="295"/>
    </location>
</feature>
<gene>
    <name evidence="2" type="ORF">B0A49_08580</name>
</gene>
<dbReference type="Gene3D" id="2.40.70.10">
    <property type="entry name" value="Acid Proteases"/>
    <property type="match status" value="1"/>
</dbReference>
<dbReference type="EMBL" id="NAJN01001002">
    <property type="protein sequence ID" value="TKA66588.1"/>
    <property type="molecule type" value="Genomic_DNA"/>
</dbReference>